<dbReference type="Proteomes" id="UP000001194">
    <property type="component" value="Unassembled WGS sequence"/>
</dbReference>
<evidence type="ECO:0000313" key="3">
    <source>
        <dbReference type="Proteomes" id="UP000001194"/>
    </source>
</evidence>
<evidence type="ECO:0000256" key="1">
    <source>
        <dbReference type="SAM" id="Phobius"/>
    </source>
</evidence>
<dbReference type="AlphaFoldDB" id="B0DYP1"/>
<dbReference type="EMBL" id="DS547151">
    <property type="protein sequence ID" value="EDR00327.1"/>
    <property type="molecule type" value="Genomic_DNA"/>
</dbReference>
<dbReference type="OrthoDB" id="3536723at2759"/>
<dbReference type="KEGG" id="lbc:LACBIDRAFT_334268"/>
<dbReference type="InParanoid" id="B0DYP1"/>
<sequence length="173" mass="19515">MHFVRNYSTTCAPGFIWFPESYPLAYFFGSHSHDPTMKFFVSLLSILSPAVVGVMGALIGPLNIPPDALSEYFKLFKLCEDAGANSYVGVLYQNDQYVTYKFGQCYPYQLSNGNLAKMAVFCKSSTCNNNPWALIISEVWRTALLIAYNCLPPEIRIALEERFLPPPLSCRRD</sequence>
<dbReference type="RefSeq" id="XP_001889079.1">
    <property type="nucleotide sequence ID" value="XM_001889044.1"/>
</dbReference>
<evidence type="ECO:0000313" key="2">
    <source>
        <dbReference type="EMBL" id="EDR00327.1"/>
    </source>
</evidence>
<organism evidence="3">
    <name type="scientific">Laccaria bicolor (strain S238N-H82 / ATCC MYA-4686)</name>
    <name type="common">Bicoloured deceiver</name>
    <name type="synonym">Laccaria laccata var. bicolor</name>
    <dbReference type="NCBI Taxonomy" id="486041"/>
    <lineage>
        <taxon>Eukaryota</taxon>
        <taxon>Fungi</taxon>
        <taxon>Dikarya</taxon>
        <taxon>Basidiomycota</taxon>
        <taxon>Agaricomycotina</taxon>
        <taxon>Agaricomycetes</taxon>
        <taxon>Agaricomycetidae</taxon>
        <taxon>Agaricales</taxon>
        <taxon>Agaricineae</taxon>
        <taxon>Hydnangiaceae</taxon>
        <taxon>Laccaria</taxon>
    </lineage>
</organism>
<dbReference type="GeneID" id="6084682"/>
<accession>B0DYP1</accession>
<proteinExistence type="predicted"/>
<reference evidence="2 3" key="1">
    <citation type="journal article" date="2008" name="Nature">
        <title>The genome of Laccaria bicolor provides insights into mycorrhizal symbiosis.</title>
        <authorList>
            <person name="Martin F."/>
            <person name="Aerts A."/>
            <person name="Ahren D."/>
            <person name="Brun A."/>
            <person name="Danchin E.G.J."/>
            <person name="Duchaussoy F."/>
            <person name="Gibon J."/>
            <person name="Kohler A."/>
            <person name="Lindquist E."/>
            <person name="Pereda V."/>
            <person name="Salamov A."/>
            <person name="Shapiro H.J."/>
            <person name="Wuyts J."/>
            <person name="Blaudez D."/>
            <person name="Buee M."/>
            <person name="Brokstein P."/>
            <person name="Canbaeck B."/>
            <person name="Cohen D."/>
            <person name="Courty P.E."/>
            <person name="Coutinho P.M."/>
            <person name="Delaruelle C."/>
            <person name="Detter J.C."/>
            <person name="Deveau A."/>
            <person name="DiFazio S."/>
            <person name="Duplessis S."/>
            <person name="Fraissinet-Tachet L."/>
            <person name="Lucic E."/>
            <person name="Frey-Klett P."/>
            <person name="Fourrey C."/>
            <person name="Feussner I."/>
            <person name="Gay G."/>
            <person name="Grimwood J."/>
            <person name="Hoegger P.J."/>
            <person name="Jain P."/>
            <person name="Kilaru S."/>
            <person name="Labbe J."/>
            <person name="Lin Y.C."/>
            <person name="Legue V."/>
            <person name="Le Tacon F."/>
            <person name="Marmeisse R."/>
            <person name="Melayah D."/>
            <person name="Montanini B."/>
            <person name="Muratet M."/>
            <person name="Nehls U."/>
            <person name="Niculita-Hirzel H."/>
            <person name="Oudot-Le Secq M.P."/>
            <person name="Peter M."/>
            <person name="Quesneville H."/>
            <person name="Rajashekar B."/>
            <person name="Reich M."/>
            <person name="Rouhier N."/>
            <person name="Schmutz J."/>
            <person name="Yin T."/>
            <person name="Chalot M."/>
            <person name="Henrissat B."/>
            <person name="Kuees U."/>
            <person name="Lucas S."/>
            <person name="Van de Peer Y."/>
            <person name="Podila G.K."/>
            <person name="Polle A."/>
            <person name="Pukkila P.J."/>
            <person name="Richardson P.M."/>
            <person name="Rouze P."/>
            <person name="Sanders I.R."/>
            <person name="Stajich J.E."/>
            <person name="Tunlid A."/>
            <person name="Tuskan G."/>
            <person name="Grigoriev I.V."/>
        </authorList>
    </citation>
    <scope>NUCLEOTIDE SEQUENCE [LARGE SCALE GENOMIC DNA]</scope>
    <source>
        <strain evidence="3">S238N-H82 / ATCC MYA-4686</strain>
    </source>
</reference>
<keyword evidence="3" id="KW-1185">Reference proteome</keyword>
<keyword evidence="1" id="KW-1133">Transmembrane helix</keyword>
<keyword evidence="1" id="KW-0472">Membrane</keyword>
<protein>
    <submittedName>
        <fullName evidence="2">Predicted protein</fullName>
    </submittedName>
</protein>
<feature type="transmembrane region" description="Helical" evidence="1">
    <location>
        <begin position="39"/>
        <end position="64"/>
    </location>
</feature>
<keyword evidence="1" id="KW-0812">Transmembrane</keyword>
<dbReference type="HOGENOM" id="CLU_1547872_0_0_1"/>
<name>B0DYP1_LACBS</name>
<gene>
    <name evidence="2" type="ORF">LACBIDRAFT_334268</name>
</gene>